<keyword evidence="3" id="KW-1185">Reference proteome</keyword>
<feature type="compositionally biased region" description="Low complexity" evidence="1">
    <location>
        <begin position="37"/>
        <end position="50"/>
    </location>
</feature>
<feature type="non-terminal residue" evidence="2">
    <location>
        <position position="1"/>
    </location>
</feature>
<dbReference type="Proteomes" id="UP000595437">
    <property type="component" value="Chromosome 13"/>
</dbReference>
<dbReference type="EMBL" id="CP045902">
    <property type="protein sequence ID" value="QQP38374.1"/>
    <property type="molecule type" value="Genomic_DNA"/>
</dbReference>
<evidence type="ECO:0000313" key="2">
    <source>
        <dbReference type="EMBL" id="QQP38374.1"/>
    </source>
</evidence>
<feature type="region of interest" description="Disordered" evidence="1">
    <location>
        <begin position="34"/>
        <end position="67"/>
    </location>
</feature>
<dbReference type="AlphaFoldDB" id="A0A7T8GV48"/>
<proteinExistence type="predicted"/>
<gene>
    <name evidence="2" type="ORF">FKW44_018932</name>
</gene>
<protein>
    <submittedName>
        <fullName evidence="2">Uncharacterized protein</fullName>
    </submittedName>
</protein>
<evidence type="ECO:0000256" key="1">
    <source>
        <dbReference type="SAM" id="MobiDB-lite"/>
    </source>
</evidence>
<sequence length="67" mass="7586">LRGGGGREDLARERELQERLAAINKEWTLHYHHPRESSSLLPSPPSCSSCNHSLKKNVSFSSEKELE</sequence>
<accession>A0A7T8GV48</accession>
<feature type="non-terminal residue" evidence="2">
    <location>
        <position position="67"/>
    </location>
</feature>
<reference evidence="3" key="1">
    <citation type="submission" date="2021-01" db="EMBL/GenBank/DDBJ databases">
        <title>Caligus Genome Assembly.</title>
        <authorList>
            <person name="Gallardo-Escarate C."/>
        </authorList>
    </citation>
    <scope>NUCLEOTIDE SEQUENCE [LARGE SCALE GENOMIC DNA]</scope>
</reference>
<name>A0A7T8GV48_CALRO</name>
<evidence type="ECO:0000313" key="3">
    <source>
        <dbReference type="Proteomes" id="UP000595437"/>
    </source>
</evidence>
<organism evidence="2 3">
    <name type="scientific">Caligus rogercresseyi</name>
    <name type="common">Sea louse</name>
    <dbReference type="NCBI Taxonomy" id="217165"/>
    <lineage>
        <taxon>Eukaryota</taxon>
        <taxon>Metazoa</taxon>
        <taxon>Ecdysozoa</taxon>
        <taxon>Arthropoda</taxon>
        <taxon>Crustacea</taxon>
        <taxon>Multicrustacea</taxon>
        <taxon>Hexanauplia</taxon>
        <taxon>Copepoda</taxon>
        <taxon>Siphonostomatoida</taxon>
        <taxon>Caligidae</taxon>
        <taxon>Caligus</taxon>
    </lineage>
</organism>